<evidence type="ECO:0000256" key="1">
    <source>
        <dbReference type="SAM" id="Phobius"/>
    </source>
</evidence>
<sequence>MHYRLSYFYPLLSMPFTPSWFHPFYFSLFYFFLPAKRSFFTERE</sequence>
<evidence type="ECO:0000313" key="2">
    <source>
        <dbReference type="EMBL" id="KWZ83955.1"/>
    </source>
</evidence>
<proteinExistence type="predicted"/>
<reference evidence="2" key="1">
    <citation type="submission" date="2016-01" db="EMBL/GenBank/DDBJ databases">
        <authorList>
            <person name="Oliw E.H."/>
        </authorList>
    </citation>
    <scope>NUCLEOTIDE SEQUENCE [LARGE SCALE GENOMIC DNA]</scope>
    <source>
        <strain evidence="2">GED7749B</strain>
    </source>
</reference>
<accession>A0A133KX22</accession>
<keyword evidence="1" id="KW-1133">Transmembrane helix</keyword>
<protein>
    <submittedName>
        <fullName evidence="2">Uncharacterized protein</fullName>
    </submittedName>
</protein>
<dbReference type="AlphaFoldDB" id="A0A133KX22"/>
<comment type="caution">
    <text evidence="2">The sequence shown here is derived from an EMBL/GenBank/DDBJ whole genome shotgun (WGS) entry which is preliminary data.</text>
</comment>
<keyword evidence="1" id="KW-0812">Transmembrane</keyword>
<dbReference type="EMBL" id="LRPN01000033">
    <property type="protein sequence ID" value="KWZ83955.1"/>
    <property type="molecule type" value="Genomic_DNA"/>
</dbReference>
<feature type="transmembrane region" description="Helical" evidence="1">
    <location>
        <begin position="12"/>
        <end position="33"/>
    </location>
</feature>
<dbReference type="Proteomes" id="UP000070376">
    <property type="component" value="Unassembled WGS sequence"/>
</dbReference>
<gene>
    <name evidence="2" type="ORF">HMPREF3213_01013</name>
</gene>
<organism evidence="2">
    <name type="scientific">Heyndrickxia coagulans</name>
    <name type="common">Weizmannia coagulans</name>
    <dbReference type="NCBI Taxonomy" id="1398"/>
    <lineage>
        <taxon>Bacteria</taxon>
        <taxon>Bacillati</taxon>
        <taxon>Bacillota</taxon>
        <taxon>Bacilli</taxon>
        <taxon>Bacillales</taxon>
        <taxon>Bacillaceae</taxon>
        <taxon>Heyndrickxia</taxon>
    </lineage>
</organism>
<name>A0A133KX22_HEYCO</name>
<keyword evidence="1" id="KW-0472">Membrane</keyword>